<dbReference type="CDD" id="cd02440">
    <property type="entry name" value="AdoMet_MTases"/>
    <property type="match status" value="1"/>
</dbReference>
<evidence type="ECO:0000256" key="3">
    <source>
        <dbReference type="ARBA" id="ARBA00022603"/>
    </source>
</evidence>
<dbReference type="RefSeq" id="WP_217668010.1">
    <property type="nucleotide sequence ID" value="NZ_JAHRID010000002.1"/>
</dbReference>
<keyword evidence="3 10" id="KW-0489">Methyltransferase</keyword>
<dbReference type="PROSITE" id="PS51687">
    <property type="entry name" value="SAM_MT_RNA_M5U"/>
    <property type="match status" value="1"/>
</dbReference>
<evidence type="ECO:0000256" key="10">
    <source>
        <dbReference type="PROSITE-ProRule" id="PRU01024"/>
    </source>
</evidence>
<feature type="active site" description="Nucleophile" evidence="10">
    <location>
        <position position="339"/>
    </location>
</feature>
<dbReference type="PROSITE" id="PS01230">
    <property type="entry name" value="TRMA_1"/>
    <property type="match status" value="1"/>
</dbReference>
<evidence type="ECO:0000313" key="13">
    <source>
        <dbReference type="Proteomes" id="UP000704611"/>
    </source>
</evidence>
<keyword evidence="5 10" id="KW-0949">S-adenosyl-L-methionine</keyword>
<evidence type="ECO:0000256" key="11">
    <source>
        <dbReference type="PROSITE-ProRule" id="PRU10015"/>
    </source>
</evidence>
<keyword evidence="1" id="KW-0004">4Fe-4S</keyword>
<evidence type="ECO:0000256" key="2">
    <source>
        <dbReference type="ARBA" id="ARBA00022552"/>
    </source>
</evidence>
<feature type="active site" evidence="11">
    <location>
        <position position="339"/>
    </location>
</feature>
<evidence type="ECO:0000256" key="1">
    <source>
        <dbReference type="ARBA" id="ARBA00022485"/>
    </source>
</evidence>
<keyword evidence="7" id="KW-0408">Iron</keyword>
<evidence type="ECO:0000256" key="6">
    <source>
        <dbReference type="ARBA" id="ARBA00022723"/>
    </source>
</evidence>
<dbReference type="InterPro" id="IPR030390">
    <property type="entry name" value="MeTrfase_TrmA_AS"/>
</dbReference>
<protein>
    <recommendedName>
        <fullName evidence="9">23S rRNA (uracil(747)-C(5))-methyltransferase RlmC</fullName>
        <ecNumber evidence="9">2.1.1.189</ecNumber>
    </recommendedName>
</protein>
<dbReference type="EMBL" id="JAHRID010000002">
    <property type="protein sequence ID" value="MBV2128537.1"/>
    <property type="molecule type" value="Genomic_DNA"/>
</dbReference>
<keyword evidence="4 10" id="KW-0808">Transferase</keyword>
<evidence type="ECO:0000256" key="4">
    <source>
        <dbReference type="ARBA" id="ARBA00022679"/>
    </source>
</evidence>
<evidence type="ECO:0000256" key="9">
    <source>
        <dbReference type="NCBIfam" id="TIGR02085"/>
    </source>
</evidence>
<name>A0ABS6MJY7_9GAMM</name>
<evidence type="ECO:0000256" key="8">
    <source>
        <dbReference type="ARBA" id="ARBA00023014"/>
    </source>
</evidence>
<dbReference type="GO" id="GO:0008168">
    <property type="term" value="F:methyltransferase activity"/>
    <property type="evidence" value="ECO:0007669"/>
    <property type="project" value="UniProtKB-KW"/>
</dbReference>
<keyword evidence="8" id="KW-0411">Iron-sulfur</keyword>
<evidence type="ECO:0000256" key="7">
    <source>
        <dbReference type="ARBA" id="ARBA00023004"/>
    </source>
</evidence>
<proteinExistence type="inferred from homology"/>
<feature type="binding site" evidence="10">
    <location>
        <position position="246"/>
    </location>
    <ligand>
        <name>S-adenosyl-L-methionine</name>
        <dbReference type="ChEBI" id="CHEBI:59789"/>
    </ligand>
</feature>
<evidence type="ECO:0000313" key="12">
    <source>
        <dbReference type="EMBL" id="MBV2128537.1"/>
    </source>
</evidence>
<feature type="binding site" evidence="10">
    <location>
        <position position="312"/>
    </location>
    <ligand>
        <name>S-adenosyl-L-methionine</name>
        <dbReference type="ChEBI" id="CHEBI:59789"/>
    </ligand>
</feature>
<dbReference type="Pfam" id="PF05958">
    <property type="entry name" value="tRNA_U5-meth_tr"/>
    <property type="match status" value="1"/>
</dbReference>
<evidence type="ECO:0000256" key="5">
    <source>
        <dbReference type="ARBA" id="ARBA00022691"/>
    </source>
</evidence>
<dbReference type="InterPro" id="IPR011825">
    <property type="entry name" value="23SrRNA_MeTrfase_RlmC"/>
</dbReference>
<feature type="binding site" evidence="10">
    <location>
        <position position="267"/>
    </location>
    <ligand>
        <name>S-adenosyl-L-methionine</name>
        <dbReference type="ChEBI" id="CHEBI:59789"/>
    </ligand>
</feature>
<keyword evidence="2" id="KW-0698">rRNA processing</keyword>
<dbReference type="NCBIfam" id="TIGR02085">
    <property type="entry name" value="meth_trns_rumB"/>
    <property type="match status" value="1"/>
</dbReference>
<reference evidence="12 13" key="1">
    <citation type="submission" date="2021-06" db="EMBL/GenBank/DDBJ databases">
        <title>Rheinheimera indica sp. nov., isolated from deep-sea sediment.</title>
        <authorList>
            <person name="Wang Z."/>
            <person name="Zhang X.-Y."/>
        </authorList>
    </citation>
    <scope>NUCLEOTIDE SEQUENCE [LARGE SCALE GENOMIC DNA]</scope>
    <source>
        <strain evidence="12 13">SM2107</strain>
    </source>
</reference>
<gene>
    <name evidence="12" type="primary">rlmC</name>
    <name evidence="12" type="ORF">KQY15_05455</name>
</gene>
<accession>A0ABS6MJY7</accession>
<keyword evidence="6" id="KW-0479">Metal-binding</keyword>
<dbReference type="PANTHER" id="PTHR11061">
    <property type="entry name" value="RNA M5U METHYLTRANSFERASE"/>
    <property type="match status" value="1"/>
</dbReference>
<dbReference type="GO" id="GO:0032259">
    <property type="term" value="P:methylation"/>
    <property type="evidence" value="ECO:0007669"/>
    <property type="project" value="UniProtKB-KW"/>
</dbReference>
<dbReference type="EC" id="2.1.1.189" evidence="9"/>
<feature type="binding site" evidence="10">
    <location>
        <position position="212"/>
    </location>
    <ligand>
        <name>S-adenosyl-L-methionine</name>
        <dbReference type="ChEBI" id="CHEBI:59789"/>
    </ligand>
</feature>
<dbReference type="PANTHER" id="PTHR11061:SF30">
    <property type="entry name" value="TRNA (URACIL(54)-C(5))-METHYLTRANSFERASE"/>
    <property type="match status" value="1"/>
</dbReference>
<sequence>MYCHHFQANRCQSCQWLAKPYSQQLTDKQQHLNELMAPMQPESVLAPIASEEQGFRYKAKMVVLGSVTNPVLGIINARGEQVDLADCPLYPASFVPVFALCKAFIRRATLTPYDIASRRGELKYILLSQSLHSGRFMLRLVLRSKNCLASVTKHLPWLEQQLPELELCSVNLQPAAAAILEGAEEIVLTKQTVLAEQLNQVPLYLQPQSFFQTQPVVAASLYLNAAQWAAELQEQNGQFNQIWDLFCGVGGFGLHLVQNDQSLQGIEIAPAAIASATRSAAEMGLTNVSFQALDATAFANAAAKAPDLLVVNPPRRGLGAALCQDIERLSPGWLLYSSCNAQTLADDLTRLNQYKLLKVQLFDMFAHSSHYEVLTLLQRK</sequence>
<keyword evidence="13" id="KW-1185">Reference proteome</keyword>
<dbReference type="Proteomes" id="UP000704611">
    <property type="component" value="Unassembled WGS sequence"/>
</dbReference>
<dbReference type="InterPro" id="IPR010280">
    <property type="entry name" value="U5_MeTrfase_fam"/>
</dbReference>
<comment type="caution">
    <text evidence="12">The sequence shown here is derived from an EMBL/GenBank/DDBJ whole genome shotgun (WGS) entry which is preliminary data.</text>
</comment>
<organism evidence="12 13">
    <name type="scientific">Arsukibacterium indicum</name>
    <dbReference type="NCBI Taxonomy" id="2848612"/>
    <lineage>
        <taxon>Bacteria</taxon>
        <taxon>Pseudomonadati</taxon>
        <taxon>Pseudomonadota</taxon>
        <taxon>Gammaproteobacteria</taxon>
        <taxon>Chromatiales</taxon>
        <taxon>Chromatiaceae</taxon>
        <taxon>Arsukibacterium</taxon>
    </lineage>
</organism>
<comment type="similarity">
    <text evidence="10">Belongs to the class I-like SAM-binding methyltransferase superfamily. RNA M5U methyltransferase family.</text>
</comment>